<reference evidence="2 3" key="1">
    <citation type="submission" date="2024-10" db="EMBL/GenBank/DDBJ databases">
        <title>The Natural Products Discovery Center: Release of the First 8490 Sequenced Strains for Exploring Actinobacteria Biosynthetic Diversity.</title>
        <authorList>
            <person name="Kalkreuter E."/>
            <person name="Kautsar S.A."/>
            <person name="Yang D."/>
            <person name="Bader C.D."/>
            <person name="Teijaro C.N."/>
            <person name="Fluegel L."/>
            <person name="Davis C.M."/>
            <person name="Simpson J.R."/>
            <person name="Lauterbach L."/>
            <person name="Steele A.D."/>
            <person name="Gui C."/>
            <person name="Meng S."/>
            <person name="Li G."/>
            <person name="Viehrig K."/>
            <person name="Ye F."/>
            <person name="Su P."/>
            <person name="Kiefer A.F."/>
            <person name="Nichols A."/>
            <person name="Cepeda A.J."/>
            <person name="Yan W."/>
            <person name="Fan B."/>
            <person name="Jiang Y."/>
            <person name="Adhikari A."/>
            <person name="Zheng C.-J."/>
            <person name="Schuster L."/>
            <person name="Cowan T.M."/>
            <person name="Smanski M.J."/>
            <person name="Chevrette M.G."/>
            <person name="De Carvalho L.P.S."/>
            <person name="Shen B."/>
        </authorList>
    </citation>
    <scope>NUCLEOTIDE SEQUENCE [LARGE SCALE GENOMIC DNA]</scope>
    <source>
        <strain evidence="2 3">NPDC012605</strain>
    </source>
</reference>
<evidence type="ECO:0000313" key="3">
    <source>
        <dbReference type="Proteomes" id="UP001602370"/>
    </source>
</evidence>
<evidence type="ECO:0000256" key="1">
    <source>
        <dbReference type="SAM" id="Phobius"/>
    </source>
</evidence>
<name>A0ABW6Y2P9_9ACTN</name>
<sequence>MGLVLLGVATAALCGLWLQFGERQGLDTRHAAGGRAPDRIDIDASVQRVDAAGRELVLRVLVTPRGALAEAGGISPAENLTLQTSSSVRGDLTFPAHSRIATVDVPVTLTGGPITDHPFDAYETDMELHLVRRRMGLTWPALGWMAATPFALAAFRNTAPGAPPIGSLLDYLAFFWAETLIAFCVIVVVVRAVRAEDPPPPRGAPVP</sequence>
<accession>A0ABW6Y2P9</accession>
<dbReference type="RefSeq" id="WP_388311565.1">
    <property type="nucleotide sequence ID" value="NZ_JBIBDZ010000016.1"/>
</dbReference>
<comment type="caution">
    <text evidence="2">The sequence shown here is derived from an EMBL/GenBank/DDBJ whole genome shotgun (WGS) entry which is preliminary data.</text>
</comment>
<organism evidence="2 3">
    <name type="scientific">Streptomyces flavochromogenes</name>
    <dbReference type="NCBI Taxonomy" id="68199"/>
    <lineage>
        <taxon>Bacteria</taxon>
        <taxon>Bacillati</taxon>
        <taxon>Actinomycetota</taxon>
        <taxon>Actinomycetes</taxon>
        <taxon>Kitasatosporales</taxon>
        <taxon>Streptomycetaceae</taxon>
        <taxon>Streptomyces</taxon>
    </lineage>
</organism>
<keyword evidence="1" id="KW-0472">Membrane</keyword>
<gene>
    <name evidence="2" type="ORF">ACFY8C_37010</name>
</gene>
<feature type="transmembrane region" description="Helical" evidence="1">
    <location>
        <begin position="171"/>
        <end position="193"/>
    </location>
</feature>
<evidence type="ECO:0000313" key="2">
    <source>
        <dbReference type="EMBL" id="MFF5923885.1"/>
    </source>
</evidence>
<keyword evidence="1" id="KW-1133">Transmembrane helix</keyword>
<dbReference type="Pfam" id="PF14494">
    <property type="entry name" value="DUF4436"/>
    <property type="match status" value="2"/>
</dbReference>
<keyword evidence="3" id="KW-1185">Reference proteome</keyword>
<dbReference type="EMBL" id="JBIBDZ010000016">
    <property type="protein sequence ID" value="MFF5923885.1"/>
    <property type="molecule type" value="Genomic_DNA"/>
</dbReference>
<proteinExistence type="predicted"/>
<keyword evidence="1" id="KW-0812">Transmembrane</keyword>
<dbReference type="InterPro" id="IPR027948">
    <property type="entry name" value="DUF4436"/>
</dbReference>
<dbReference type="Proteomes" id="UP001602370">
    <property type="component" value="Unassembled WGS sequence"/>
</dbReference>
<protein>
    <submittedName>
        <fullName evidence="2">DUF4436 family protein</fullName>
    </submittedName>
</protein>